<dbReference type="Gene3D" id="1.10.630.10">
    <property type="entry name" value="Cytochrome P450"/>
    <property type="match status" value="1"/>
</dbReference>
<evidence type="ECO:0000256" key="10">
    <source>
        <dbReference type="ARBA" id="ARBA00023004"/>
    </source>
</evidence>
<comment type="similarity">
    <text evidence="4 14">Belongs to the cytochrome P450 family.</text>
</comment>
<dbReference type="PANTHER" id="PTHR24292:SF54">
    <property type="entry name" value="CYP9F3-RELATED"/>
    <property type="match status" value="1"/>
</dbReference>
<dbReference type="InterPro" id="IPR001128">
    <property type="entry name" value="Cyt_P450"/>
</dbReference>
<comment type="cofactor">
    <cofactor evidence="1 13">
        <name>heme</name>
        <dbReference type="ChEBI" id="CHEBI:30413"/>
    </cofactor>
</comment>
<dbReference type="GO" id="GO:0005789">
    <property type="term" value="C:endoplasmic reticulum membrane"/>
    <property type="evidence" value="ECO:0007669"/>
    <property type="project" value="UniProtKB-SubCell"/>
</dbReference>
<dbReference type="AlphaFoldDB" id="A0A9P0DWZ8"/>
<evidence type="ECO:0000256" key="5">
    <source>
        <dbReference type="ARBA" id="ARBA00022617"/>
    </source>
</evidence>
<evidence type="ECO:0000256" key="8">
    <source>
        <dbReference type="ARBA" id="ARBA00022848"/>
    </source>
</evidence>
<proteinExistence type="inferred from homology"/>
<dbReference type="PROSITE" id="PS00086">
    <property type="entry name" value="CYTOCHROME_P450"/>
    <property type="match status" value="1"/>
</dbReference>
<accession>A0A9P0DWZ8</accession>
<dbReference type="Proteomes" id="UP001153737">
    <property type="component" value="Chromosome 8"/>
</dbReference>
<dbReference type="InterPro" id="IPR050476">
    <property type="entry name" value="Insect_CytP450_Detox"/>
</dbReference>
<dbReference type="GO" id="GO:0020037">
    <property type="term" value="F:heme binding"/>
    <property type="evidence" value="ECO:0007669"/>
    <property type="project" value="InterPro"/>
</dbReference>
<comment type="subcellular location">
    <subcellularLocation>
        <location evidence="3">Endoplasmic reticulum membrane</location>
        <topology evidence="3">Peripheral membrane protein</topology>
    </subcellularLocation>
    <subcellularLocation>
        <location evidence="2">Microsome membrane</location>
        <topology evidence="2">Peripheral membrane protein</topology>
    </subcellularLocation>
</comment>
<evidence type="ECO:0008006" key="18">
    <source>
        <dbReference type="Google" id="ProtNLM"/>
    </source>
</evidence>
<dbReference type="PRINTS" id="PR00385">
    <property type="entry name" value="P450"/>
</dbReference>
<evidence type="ECO:0000313" key="17">
    <source>
        <dbReference type="Proteomes" id="UP001153737"/>
    </source>
</evidence>
<keyword evidence="5 13" id="KW-0349">Heme</keyword>
<keyword evidence="7" id="KW-0256">Endoplasmic reticulum</keyword>
<evidence type="ECO:0000256" key="2">
    <source>
        <dbReference type="ARBA" id="ARBA00004174"/>
    </source>
</evidence>
<dbReference type="PRINTS" id="PR00463">
    <property type="entry name" value="EP450I"/>
</dbReference>
<dbReference type="FunFam" id="1.10.630.10:FF:000042">
    <property type="entry name" value="Cytochrome P450"/>
    <property type="match status" value="1"/>
</dbReference>
<keyword evidence="15" id="KW-1133">Transmembrane helix</keyword>
<evidence type="ECO:0000256" key="3">
    <source>
        <dbReference type="ARBA" id="ARBA00004406"/>
    </source>
</evidence>
<dbReference type="PANTHER" id="PTHR24292">
    <property type="entry name" value="CYTOCHROME P450"/>
    <property type="match status" value="1"/>
</dbReference>
<feature type="transmembrane region" description="Helical" evidence="15">
    <location>
        <begin position="6"/>
        <end position="26"/>
    </location>
</feature>
<keyword evidence="9 14" id="KW-0560">Oxidoreductase</keyword>
<dbReference type="InterPro" id="IPR036396">
    <property type="entry name" value="Cyt_P450_sf"/>
</dbReference>
<evidence type="ECO:0000256" key="15">
    <source>
        <dbReference type="SAM" id="Phobius"/>
    </source>
</evidence>
<dbReference type="SUPFAM" id="SSF48264">
    <property type="entry name" value="Cytochrome P450"/>
    <property type="match status" value="1"/>
</dbReference>
<keyword evidence="10 13" id="KW-0408">Iron</keyword>
<reference evidence="16" key="1">
    <citation type="submission" date="2022-01" db="EMBL/GenBank/DDBJ databases">
        <authorList>
            <person name="King R."/>
        </authorList>
    </citation>
    <scope>NUCLEOTIDE SEQUENCE</scope>
</reference>
<dbReference type="GO" id="GO:0016705">
    <property type="term" value="F:oxidoreductase activity, acting on paired donors, with incorporation or reduction of molecular oxygen"/>
    <property type="evidence" value="ECO:0007669"/>
    <property type="project" value="InterPro"/>
</dbReference>
<keyword evidence="17" id="KW-1185">Reference proteome</keyword>
<keyword evidence="15" id="KW-0812">Transmembrane</keyword>
<evidence type="ECO:0000256" key="13">
    <source>
        <dbReference type="PIRSR" id="PIRSR602401-1"/>
    </source>
</evidence>
<organism evidence="16 17">
    <name type="scientific">Phaedon cochleariae</name>
    <name type="common">Mustard beetle</name>
    <dbReference type="NCBI Taxonomy" id="80249"/>
    <lineage>
        <taxon>Eukaryota</taxon>
        <taxon>Metazoa</taxon>
        <taxon>Ecdysozoa</taxon>
        <taxon>Arthropoda</taxon>
        <taxon>Hexapoda</taxon>
        <taxon>Insecta</taxon>
        <taxon>Pterygota</taxon>
        <taxon>Neoptera</taxon>
        <taxon>Endopterygota</taxon>
        <taxon>Coleoptera</taxon>
        <taxon>Polyphaga</taxon>
        <taxon>Cucujiformia</taxon>
        <taxon>Chrysomeloidea</taxon>
        <taxon>Chrysomelidae</taxon>
        <taxon>Chrysomelinae</taxon>
        <taxon>Chrysomelini</taxon>
        <taxon>Phaedon</taxon>
    </lineage>
</organism>
<evidence type="ECO:0000256" key="11">
    <source>
        <dbReference type="ARBA" id="ARBA00023033"/>
    </source>
</evidence>
<reference evidence="16" key="2">
    <citation type="submission" date="2022-10" db="EMBL/GenBank/DDBJ databases">
        <authorList>
            <consortium name="ENA_rothamsted_submissions"/>
            <consortium name="culmorum"/>
            <person name="King R."/>
        </authorList>
    </citation>
    <scope>NUCLEOTIDE SEQUENCE</scope>
</reference>
<dbReference type="Pfam" id="PF00067">
    <property type="entry name" value="p450"/>
    <property type="match status" value="1"/>
</dbReference>
<sequence>MILYLIVISVVVAYIFHYLLSPLNYWRKQGVIQRNTWDAFIFNWFVLLKRQNVVHFIENMYKEFPSERYSGCYQFNSPALVLRDPDLIKEITIKKFDHFTDRRTYIPDDVDPLWGKNLFSLRGAHWRNMRSTLSPAFTSSKMKGIFILMENCAENFVNHFMADDKQLIVLETKDTFTRFCNDVIATTAFGVEVDSLKYPDNEFYAMGKRATNFTSLKSMMKFLGYLVAPKLYRALKIKFFDDNVSNFFRTLIDETIALREEQNVSRPDIIQLLMEARNGVIRNEEDDKLDTGYATVEESIGGKIPMNITNEDITAQALVFFFAGFESLSTLMCFTAYELAMNPDIQDKLRNEIRETSEKCKGKLTYDALVSMKYLDMVISEVLRKWPSQAGAERICTKTCTIDPKTPEQPPLRLAEGDLLLIPTYGIHRDPKFYPNPDKFDPERFSEENKGRIQPYSYQPFGLGPRNCIGSRFALLEVKILFFYVLSRFEFVAVERTAIPLVLDKRALILAAEGGMWLGLKRLRSS</sequence>
<keyword evidence="12 15" id="KW-0472">Membrane</keyword>
<dbReference type="CDD" id="cd11056">
    <property type="entry name" value="CYP6-like"/>
    <property type="match status" value="1"/>
</dbReference>
<gene>
    <name evidence="16" type="ORF">PHAECO_LOCUS11911</name>
</gene>
<keyword evidence="11 14" id="KW-0503">Monooxygenase</keyword>
<dbReference type="InterPro" id="IPR017972">
    <property type="entry name" value="Cyt_P450_CS"/>
</dbReference>
<evidence type="ECO:0000256" key="4">
    <source>
        <dbReference type="ARBA" id="ARBA00010617"/>
    </source>
</evidence>
<keyword evidence="8" id="KW-0492">Microsome</keyword>
<evidence type="ECO:0000256" key="6">
    <source>
        <dbReference type="ARBA" id="ARBA00022723"/>
    </source>
</evidence>
<dbReference type="InterPro" id="IPR002401">
    <property type="entry name" value="Cyt_P450_E_grp-I"/>
</dbReference>
<evidence type="ECO:0000256" key="12">
    <source>
        <dbReference type="ARBA" id="ARBA00023136"/>
    </source>
</evidence>
<evidence type="ECO:0000313" key="16">
    <source>
        <dbReference type="EMBL" id="CAH1178924.1"/>
    </source>
</evidence>
<evidence type="ECO:0000256" key="14">
    <source>
        <dbReference type="RuleBase" id="RU000461"/>
    </source>
</evidence>
<name>A0A9P0DWZ8_PHACE</name>
<dbReference type="GO" id="GO:0004497">
    <property type="term" value="F:monooxygenase activity"/>
    <property type="evidence" value="ECO:0007669"/>
    <property type="project" value="UniProtKB-KW"/>
</dbReference>
<dbReference type="OrthoDB" id="2789670at2759"/>
<keyword evidence="6 13" id="KW-0479">Metal-binding</keyword>
<protein>
    <recommendedName>
        <fullName evidence="18">Cytochrome P450</fullName>
    </recommendedName>
</protein>
<dbReference type="GO" id="GO:0005506">
    <property type="term" value="F:iron ion binding"/>
    <property type="evidence" value="ECO:0007669"/>
    <property type="project" value="InterPro"/>
</dbReference>
<feature type="binding site" description="axial binding residue" evidence="13">
    <location>
        <position position="468"/>
    </location>
    <ligand>
        <name>heme</name>
        <dbReference type="ChEBI" id="CHEBI:30413"/>
    </ligand>
    <ligandPart>
        <name>Fe</name>
        <dbReference type="ChEBI" id="CHEBI:18248"/>
    </ligandPart>
</feature>
<evidence type="ECO:0000256" key="1">
    <source>
        <dbReference type="ARBA" id="ARBA00001971"/>
    </source>
</evidence>
<evidence type="ECO:0000256" key="9">
    <source>
        <dbReference type="ARBA" id="ARBA00023002"/>
    </source>
</evidence>
<evidence type="ECO:0000256" key="7">
    <source>
        <dbReference type="ARBA" id="ARBA00022824"/>
    </source>
</evidence>
<dbReference type="EMBL" id="OU896714">
    <property type="protein sequence ID" value="CAH1178924.1"/>
    <property type="molecule type" value="Genomic_DNA"/>
</dbReference>